<accession>R0CST0</accession>
<organism evidence="1 2">
    <name type="scientific">Ralstonia pickettii OR214</name>
    <dbReference type="NCBI Taxonomy" id="1264675"/>
    <lineage>
        <taxon>Bacteria</taxon>
        <taxon>Pseudomonadati</taxon>
        <taxon>Pseudomonadota</taxon>
        <taxon>Betaproteobacteria</taxon>
        <taxon>Burkholderiales</taxon>
        <taxon>Burkholderiaceae</taxon>
        <taxon>Ralstonia</taxon>
    </lineage>
</organism>
<evidence type="ECO:0000313" key="1">
    <source>
        <dbReference type="EMBL" id="ENZ79606.1"/>
    </source>
</evidence>
<dbReference type="PATRIC" id="fig|1264675.3.peg.21"/>
<gene>
    <name evidence="1" type="ORF">OR214_00022</name>
</gene>
<evidence type="ECO:0000313" key="2">
    <source>
        <dbReference type="Proteomes" id="UP000013280"/>
    </source>
</evidence>
<dbReference type="Proteomes" id="UP000013280">
    <property type="component" value="Unassembled WGS sequence"/>
</dbReference>
<name>R0CST0_RALPI</name>
<reference evidence="1 2" key="1">
    <citation type="journal article" date="2013" name="Genome Announc.">
        <title>Draft Genome Sequence for Ralstonia sp. Strain OR214, a Bacterium with Potential for Bioremediation.</title>
        <authorList>
            <person name="Utturkar S.M."/>
            <person name="Bollmann A."/>
            <person name="Brzoska R.M."/>
            <person name="Klingeman D.M."/>
            <person name="Epstein S.E."/>
            <person name="Palumbo A.V."/>
            <person name="Brown S.D."/>
        </authorList>
    </citation>
    <scope>NUCLEOTIDE SEQUENCE [LARGE SCALE GENOMIC DNA]</scope>
    <source>
        <strain evidence="1 2">OR214</strain>
    </source>
</reference>
<dbReference type="RefSeq" id="WP_004626008.1">
    <property type="nucleotide sequence ID" value="NZ_APMQ01000001.1"/>
</dbReference>
<dbReference type="AlphaFoldDB" id="R0CST0"/>
<proteinExistence type="predicted"/>
<dbReference type="EMBL" id="APMQ01000001">
    <property type="protein sequence ID" value="ENZ79606.1"/>
    <property type="molecule type" value="Genomic_DNA"/>
</dbReference>
<sequence length="60" mass="6495">MKVELTEGGQMQVSAETPLEAYALSHWTRSALIEPPAQLGGEHCLWRGSALIVNAGFEGR</sequence>
<comment type="caution">
    <text evidence="1">The sequence shown here is derived from an EMBL/GenBank/DDBJ whole genome shotgun (WGS) entry which is preliminary data.</text>
</comment>
<protein>
    <submittedName>
        <fullName evidence="1">Uncharacterized protein</fullName>
    </submittedName>
</protein>